<accession>A0ABS3AAU8</accession>
<organism evidence="3 4">
    <name type="scientific">Pseudomonas gregormendelii</name>
    <dbReference type="NCBI Taxonomy" id="1628277"/>
    <lineage>
        <taxon>Bacteria</taxon>
        <taxon>Pseudomonadati</taxon>
        <taxon>Pseudomonadota</taxon>
        <taxon>Gammaproteobacteria</taxon>
        <taxon>Pseudomonadales</taxon>
        <taxon>Pseudomonadaceae</taxon>
        <taxon>Pseudomonas</taxon>
    </lineage>
</organism>
<protein>
    <submittedName>
        <fullName evidence="3">Tape measure protein</fullName>
    </submittedName>
</protein>
<feature type="coiled-coil region" evidence="1">
    <location>
        <begin position="22"/>
        <end position="49"/>
    </location>
</feature>
<gene>
    <name evidence="3" type="ORF">IMW75_03310</name>
</gene>
<dbReference type="Proteomes" id="UP000772591">
    <property type="component" value="Unassembled WGS sequence"/>
</dbReference>
<comment type="caution">
    <text evidence="3">The sequence shown here is derived from an EMBL/GenBank/DDBJ whole genome shotgun (WGS) entry which is preliminary data.</text>
</comment>
<proteinExistence type="predicted"/>
<keyword evidence="1" id="KW-0175">Coiled coil</keyword>
<evidence type="ECO:0000256" key="1">
    <source>
        <dbReference type="SAM" id="Coils"/>
    </source>
</evidence>
<feature type="region of interest" description="Disordered" evidence="2">
    <location>
        <begin position="554"/>
        <end position="576"/>
    </location>
</feature>
<reference evidence="3 4" key="1">
    <citation type="journal article" date="2021" name="Int. J. Syst. Evol. Microbiol.">
        <title>Pseudomonas piscium sp. nov., Pseudomonas pisciculturae sp. nov., Pseudomonas mucoides sp. nov. and Pseudomonas neuropathica sp. nov. isolated from rainbow trout.</title>
        <authorList>
            <person name="Duman M."/>
            <person name="Mulet M."/>
            <person name="Altun S."/>
            <person name="Saticioglu I.B."/>
            <person name="Gomila M."/>
            <person name="Lalucat J."/>
            <person name="Garcia-Valdes E."/>
        </authorList>
    </citation>
    <scope>NUCLEOTIDE SEQUENCE [LARGE SCALE GENOMIC DNA]</scope>
    <source>
        <strain evidence="3 4">LMG 28632</strain>
    </source>
</reference>
<evidence type="ECO:0000313" key="4">
    <source>
        <dbReference type="Proteomes" id="UP000772591"/>
    </source>
</evidence>
<dbReference type="RefSeq" id="WP_205891864.1">
    <property type="nucleotide sequence ID" value="NZ_JADEVO010000003.1"/>
</dbReference>
<dbReference type="InterPro" id="IPR013491">
    <property type="entry name" value="Tape_meas_N"/>
</dbReference>
<feature type="region of interest" description="Disordered" evidence="2">
    <location>
        <begin position="214"/>
        <end position="235"/>
    </location>
</feature>
<evidence type="ECO:0000256" key="2">
    <source>
        <dbReference type="SAM" id="MobiDB-lite"/>
    </source>
</evidence>
<sequence>MSPEIIAKLVGLLEFKVDLSGLQRFERGLTQARQKMMSLSREADALQAKLGKKFGIKLDTAGRDKLDKSVRASLDRELKLEQGLQRTKRATFAAELAGMKLTSAGNKENAALQNQATREKIAQAVLDSKSAKAAQERLKIAGLESKQAQTLEAHKLRQQRVQAVLATQQQRTVLLQQRQHAGMTAMQRAEFALQQSRVRAQRATERFQATQLAQKVRADRQTTRTQQQTEKHGWATQRQAAWAAKQAEPKAPATFMGLGTAGLAVGGVAAGFAAVVAAVGALSDRLTKTQSRVSDSQSWANTVEQAAGKNPLNKDFARSEFLRISEKYGTSVDLDAAKEYRTFLLHQMATGKSISKATQMYETQMSAFRGAGMSKTEMQRANIQLTQVRAKGKGDTEDVNTFSEAAPLLVDPIKQAWAERNKHKLDANLEKDFRASFKVGNLKAVDFERGLEIFNQQNQPAIAKQSASIDSNQTRLENAQLLQQLGLDQSPELIGVINDRIKSEIELTEAMKPLKEAALSADIALNKMAASFFRFAFGKDDTPQETAKKVDVFSPDQPAIDPSVMGGGPKPNTGEKVKDPISMLYRWLTNTPDYSEGEANKMEALRMNTLGMQFPKLDLSKLTIEQPNVADGEYRPFRLPPPVTAADIMQDATQQQLQKQPTWPGSLPANELENYGSPAGSKVESSVHNETHNDITVNIQAPVGSDEQVIGRVVRDELGKALQSARSGQTEVE</sequence>
<feature type="compositionally biased region" description="Low complexity" evidence="2">
    <location>
        <begin position="223"/>
        <end position="235"/>
    </location>
</feature>
<evidence type="ECO:0000313" key="3">
    <source>
        <dbReference type="EMBL" id="MBN3964313.1"/>
    </source>
</evidence>
<keyword evidence="4" id="KW-1185">Reference proteome</keyword>
<dbReference type="EMBL" id="JADEVO010000003">
    <property type="protein sequence ID" value="MBN3964313.1"/>
    <property type="molecule type" value="Genomic_DNA"/>
</dbReference>
<name>A0ABS3AAU8_9PSED</name>
<dbReference type="NCBIfam" id="TIGR02675">
    <property type="entry name" value="tape_meas_nterm"/>
    <property type="match status" value="1"/>
</dbReference>